<sequence>MENLVALEQSAHQHIKIDTQKAQSHAKNLNMIPVVMAELSQIAVQQPIVFAKNSETGEFTLNALLGFEQHENLFYQQSQWQGVYLPLQLQRQPFFVGDTHAQQTQYPVCINLNSPAVVDNSAQSENNLEPIYTQSAEESGYFKQIKQCLGHLLQGEIDNKKLIDTLLKYELLQPLSLEVTFENNQKTKLNGLYTINPDKLAQLNSEQITLLHQSALLPAIYTVITSLAQIYPLIERKNTMLNLADD</sequence>
<comment type="caution">
    <text evidence="1">The sequence shown here is derived from an EMBL/GenBank/DDBJ whole genome shotgun (WGS) entry which is preliminary data.</text>
</comment>
<dbReference type="Proteomes" id="UP000321419">
    <property type="component" value="Unassembled WGS sequence"/>
</dbReference>
<accession>A0A510XX16</accession>
<evidence type="ECO:0000313" key="1">
    <source>
        <dbReference type="EMBL" id="GEK55584.1"/>
    </source>
</evidence>
<keyword evidence="2" id="KW-1185">Reference proteome</keyword>
<proteinExistence type="predicted"/>
<evidence type="ECO:0000313" key="2">
    <source>
        <dbReference type="Proteomes" id="UP000321419"/>
    </source>
</evidence>
<evidence type="ECO:0008006" key="3">
    <source>
        <dbReference type="Google" id="ProtNLM"/>
    </source>
</evidence>
<dbReference type="EMBL" id="BJUM01000022">
    <property type="protein sequence ID" value="GEK55584.1"/>
    <property type="molecule type" value="Genomic_DNA"/>
</dbReference>
<dbReference type="Pfam" id="PF07277">
    <property type="entry name" value="SapC"/>
    <property type="match status" value="1"/>
</dbReference>
<protein>
    <recommendedName>
        <fullName evidence="3">SapC family protein</fullName>
    </recommendedName>
</protein>
<reference evidence="1 2" key="1">
    <citation type="submission" date="2019-07" db="EMBL/GenBank/DDBJ databases">
        <title>Whole genome shotgun sequence of Pseudoalteromonas espejiana NBRC 102222.</title>
        <authorList>
            <person name="Hosoyama A."/>
            <person name="Uohara A."/>
            <person name="Ohji S."/>
            <person name="Ichikawa N."/>
        </authorList>
    </citation>
    <scope>NUCLEOTIDE SEQUENCE [LARGE SCALE GENOMIC DNA]</scope>
    <source>
        <strain evidence="1 2">NBRC 102222</strain>
    </source>
</reference>
<name>A0A510XX16_9GAMM</name>
<organism evidence="1 2">
    <name type="scientific">Pseudoalteromonas espejiana</name>
    <dbReference type="NCBI Taxonomy" id="28107"/>
    <lineage>
        <taxon>Bacteria</taxon>
        <taxon>Pseudomonadati</taxon>
        <taxon>Pseudomonadota</taxon>
        <taxon>Gammaproteobacteria</taxon>
        <taxon>Alteromonadales</taxon>
        <taxon>Pseudoalteromonadaceae</taxon>
        <taxon>Pseudoalteromonas</taxon>
    </lineage>
</organism>
<dbReference type="OrthoDB" id="8888710at2"/>
<dbReference type="AlphaFoldDB" id="A0A510XX16"/>
<dbReference type="InterPro" id="IPR010836">
    <property type="entry name" value="SapC"/>
</dbReference>
<gene>
    <name evidence="1" type="ORF">PES01_24290</name>
</gene>
<dbReference type="RefSeq" id="WP_089347218.1">
    <property type="nucleotide sequence ID" value="NZ_BJUM01000022.1"/>
</dbReference>